<dbReference type="KEGG" id="samy:DB32_004307"/>
<sequence>MSREIRAAAHGASWEGAPPRRSLVSRPILASLVLLAACGTERPCDVADLAPISRAPAFGVVLSDYASTAIALLDERGEAITESWIDSGTRASGIAAGLGGDVVIVATPEPGTLALLERFNADRLTLAEYATGTVRQIDLRGDDPDAPSGHSPNVQDVLAVDGAIALVSRANPSFHPDAPELARGNDVVVVDVAQGVVLARIDVAADTTAEDGTPIYARPTTLVPIAHPSGARRVLVSLQRLSADFTLTGDGAVAVVDPDTRALTELVALEGLSGCHGARAIPGAPDRAMILCTGDAFSPGLERRREAGIVRVAIDPDGRITIDRAWRAADHESAPSPTAGLVPLDASRAAYVADPRGESGRDVLALLDLDDASIAILLEADASFVLGSGALDPERGLLLVPDADARGVHRLDVHAEGATLRDFVLLPTCRTLPPREITQL</sequence>
<dbReference type="AlphaFoldDB" id="A0A0F6W4K6"/>
<proteinExistence type="predicted"/>
<dbReference type="Proteomes" id="UP000034883">
    <property type="component" value="Chromosome"/>
</dbReference>
<dbReference type="SUPFAM" id="SSF50969">
    <property type="entry name" value="YVTN repeat-like/Quinoprotein amine dehydrogenase"/>
    <property type="match status" value="1"/>
</dbReference>
<organism evidence="1 2">
    <name type="scientific">Sandaracinus amylolyticus</name>
    <dbReference type="NCBI Taxonomy" id="927083"/>
    <lineage>
        <taxon>Bacteria</taxon>
        <taxon>Pseudomonadati</taxon>
        <taxon>Myxococcota</taxon>
        <taxon>Polyangia</taxon>
        <taxon>Polyangiales</taxon>
        <taxon>Sandaracinaceae</taxon>
        <taxon>Sandaracinus</taxon>
    </lineage>
</organism>
<evidence type="ECO:0000313" key="1">
    <source>
        <dbReference type="EMBL" id="AKF07158.1"/>
    </source>
</evidence>
<dbReference type="InterPro" id="IPR011044">
    <property type="entry name" value="Quino_amine_DH_bsu"/>
</dbReference>
<accession>A0A0F6W4K6</accession>
<keyword evidence="2" id="KW-1185">Reference proteome</keyword>
<gene>
    <name evidence="1" type="ORF">DB32_004307</name>
</gene>
<reference evidence="1 2" key="1">
    <citation type="submission" date="2015-03" db="EMBL/GenBank/DDBJ databases">
        <title>Genome assembly of Sandaracinus amylolyticus DSM 53668.</title>
        <authorList>
            <person name="Sharma G."/>
            <person name="Subramanian S."/>
        </authorList>
    </citation>
    <scope>NUCLEOTIDE SEQUENCE [LARGE SCALE GENOMIC DNA]</scope>
    <source>
        <strain evidence="1 2">DSM 53668</strain>
    </source>
</reference>
<dbReference type="STRING" id="927083.DB32_004307"/>
<dbReference type="EMBL" id="CP011125">
    <property type="protein sequence ID" value="AKF07158.1"/>
    <property type="molecule type" value="Genomic_DNA"/>
</dbReference>
<name>A0A0F6W4K6_9BACT</name>
<evidence type="ECO:0000313" key="2">
    <source>
        <dbReference type="Proteomes" id="UP000034883"/>
    </source>
</evidence>
<protein>
    <submittedName>
        <fullName evidence="1">Uncharacterized protein</fullName>
    </submittedName>
</protein>